<organism evidence="1 2">
    <name type="scientific">Oharaeibacter diazotrophicus</name>
    <dbReference type="NCBI Taxonomy" id="1920512"/>
    <lineage>
        <taxon>Bacteria</taxon>
        <taxon>Pseudomonadati</taxon>
        <taxon>Pseudomonadota</taxon>
        <taxon>Alphaproteobacteria</taxon>
        <taxon>Hyphomicrobiales</taxon>
        <taxon>Pleomorphomonadaceae</taxon>
        <taxon>Oharaeibacter</taxon>
    </lineage>
</organism>
<proteinExistence type="predicted"/>
<keyword evidence="2" id="KW-1185">Reference proteome</keyword>
<accession>A0A4R6RFN7</accession>
<gene>
    <name evidence="1" type="ORF">EDD54_1925</name>
</gene>
<evidence type="ECO:0000313" key="1">
    <source>
        <dbReference type="EMBL" id="TDP85080.1"/>
    </source>
</evidence>
<dbReference type="AlphaFoldDB" id="A0A4R6RFN7"/>
<sequence length="119" mass="12994">MTASRPVRSFVRTVMPLGGDVSQWFDILRNFGNFAGARIGLFNIDLGLSRNPAVEQAVLDEVGSYGRQIGRLTEALVVVLDAFEPKRPLTPAEATAIDDLRLMAAHVEAIKRREADDAA</sequence>
<evidence type="ECO:0000313" key="2">
    <source>
        <dbReference type="Proteomes" id="UP000294547"/>
    </source>
</evidence>
<comment type="caution">
    <text evidence="1">The sequence shown here is derived from an EMBL/GenBank/DDBJ whole genome shotgun (WGS) entry which is preliminary data.</text>
</comment>
<protein>
    <submittedName>
        <fullName evidence="1">Uncharacterized protein</fullName>
    </submittedName>
</protein>
<name>A0A4R6RFN7_9HYPH</name>
<dbReference type="EMBL" id="SNXY01000007">
    <property type="protein sequence ID" value="TDP85080.1"/>
    <property type="molecule type" value="Genomic_DNA"/>
</dbReference>
<dbReference type="Proteomes" id="UP000294547">
    <property type="component" value="Unassembled WGS sequence"/>
</dbReference>
<reference evidence="1 2" key="1">
    <citation type="submission" date="2019-03" db="EMBL/GenBank/DDBJ databases">
        <title>Genomic Encyclopedia of Type Strains, Phase IV (KMG-IV): sequencing the most valuable type-strain genomes for metagenomic binning, comparative biology and taxonomic classification.</title>
        <authorList>
            <person name="Goeker M."/>
        </authorList>
    </citation>
    <scope>NUCLEOTIDE SEQUENCE [LARGE SCALE GENOMIC DNA]</scope>
    <source>
        <strain evidence="1 2">DSM 102969</strain>
    </source>
</reference>
<dbReference type="RefSeq" id="WP_207620493.1">
    <property type="nucleotide sequence ID" value="NZ_BSPM01000004.1"/>
</dbReference>